<proteinExistence type="predicted"/>
<organism evidence="2">
    <name type="scientific">Cladocopium goreaui</name>
    <dbReference type="NCBI Taxonomy" id="2562237"/>
    <lineage>
        <taxon>Eukaryota</taxon>
        <taxon>Sar</taxon>
        <taxon>Alveolata</taxon>
        <taxon>Dinophyceae</taxon>
        <taxon>Suessiales</taxon>
        <taxon>Symbiodiniaceae</taxon>
        <taxon>Cladocopium</taxon>
    </lineage>
</organism>
<dbReference type="EMBL" id="CAMXCT020002405">
    <property type="protein sequence ID" value="CAL1151338.1"/>
    <property type="molecule type" value="Genomic_DNA"/>
</dbReference>
<gene>
    <name evidence="2" type="ORF">C1SCF055_LOCUS24298</name>
</gene>
<dbReference type="Proteomes" id="UP001152797">
    <property type="component" value="Unassembled WGS sequence"/>
</dbReference>
<keyword evidence="4" id="KW-0378">Hydrolase</keyword>
<protein>
    <submittedName>
        <fullName evidence="4">Helitron helicase-like domain-containing protein</fullName>
    </submittedName>
</protein>
<feature type="region of interest" description="Disordered" evidence="1">
    <location>
        <begin position="1105"/>
        <end position="1125"/>
    </location>
</feature>
<keyword evidence="5" id="KW-1185">Reference proteome</keyword>
<dbReference type="GO" id="GO:0004386">
    <property type="term" value="F:helicase activity"/>
    <property type="evidence" value="ECO:0007669"/>
    <property type="project" value="UniProtKB-KW"/>
</dbReference>
<dbReference type="EMBL" id="CAMXCT030002405">
    <property type="protein sequence ID" value="CAL4785275.1"/>
    <property type="molecule type" value="Genomic_DNA"/>
</dbReference>
<evidence type="ECO:0000256" key="1">
    <source>
        <dbReference type="SAM" id="MobiDB-lite"/>
    </source>
</evidence>
<comment type="caution">
    <text evidence="2">The sequence shown here is derived from an EMBL/GenBank/DDBJ whole genome shotgun (WGS) entry which is preliminary data.</text>
</comment>
<evidence type="ECO:0000313" key="3">
    <source>
        <dbReference type="EMBL" id="CAL1151338.1"/>
    </source>
</evidence>
<evidence type="ECO:0000313" key="5">
    <source>
        <dbReference type="Proteomes" id="UP001152797"/>
    </source>
</evidence>
<keyword evidence="4" id="KW-0547">Nucleotide-binding</keyword>
<sequence>MYPDGRAANLWSGGSCSVASAHFPIEEQGRRSNHGHGLIIFNSRQKIDWLRELLKGTTEEGRMKLRAWRDRVILAVESMQTTCVASVPLVLARSPMDIEFDLQSPGYSEKQRAADKFDGKAELDVREPGKRRLYIATCPKLGRIGEAETNATNDVNNIGRLRRDCRQTGAVLSMCPQYLRSPQESVGCCHGACLRKQALWSALKESRVAAEKDERSYIADFAADSARIVEQAGIHAHTASCYKYESGREQDGKPEHCRFGYVHFVTLWCWAIVLRRGKQVKAAVQRVFARFGKEPVLPKGYMPTPFEKEHGIAATLDMFAPHHPGLGSQINAKESLDRPGRIQTVRVHPRETSTLVSGIVSHRGNLDYQDLRTVLDDADDDNVPLPPEIKVHRQGPLQPCRSLLVNGGVTMPQAYTVRFLGSCLQKEEVKALMVATRTFYWMLEPRAGVAEMPRVGDRQRDASWKIFSRAVVDGIVSAMRSAVQISFYICDYSTKPNVTSGRVLQYMHKGMQRLEAELQEKECVQKVLELEAAGFLDDPGRLPSGVQTLEGKNLSEAEKRQEKVRRILIRLWSAANYSYLKGASLQLVHLLTRHEALRREETKTMEVGETEEDVALTLIEVEQADGKYSVQVSNDAFVDDWYHRGPDLAWMSHYLYAMYVRVVPKSDGLRFQWSFAFVHHYKKYAGFVQVLEPSPRVPYMVGFTMPTRSADPATNALYHLCLMKPSRVCKGCCEDVAWLAGHVLSSVAGSQQGILFGYTKPAGQAQPSRGERRFTEAWKAWEALQLTRAERAWAKLKLERRVGVLDDVAPFREWYVPGCNRKTIVQSWLLPWLRGGFRHCYKGPWGQKRRTRSDINPIYSKAQFVKLHPTSVGVLPALPHVVAVCILRFAGNVKGEGNEDVVIADTLDAQDKAASSCRTDAQKTVVRTGTGVHVNQLFPEEFGASITAEVSWNMDLLAEARKRPRPNAVAVSNEDEDDDAGGAVVGKLLAAEGETPGGEAGDDYDVVVEQPYSEEKGLQYKPHLEIQDCDVLEIAHRLDGWRDGRGQKDNVLKFFQNFRDFYAEELKAACPCEMRMQKQFCGTDGMSLADWISQRNQMLRAQKELKNNREKTGPGGGESESEDDIQSRVITSETDVPKIHVVFTFENAIESPAEMARRLACQSGAAWDRQQYEMIICCVWPLHRVWEYALTERRLKEWNSVEGRLQLIQDAQVPPVRVFAHGAGGSGKTYCLTKVVMAVFQWFMPGQCRKQASTNSAARLIAGDTMHACAGLLKSAKFTAEEPSRKVQNKLKTTWGTAVFVYNDEVGAAAPGLYGTLSSRAYWGKRAAGQIEDVGPKQAPFGNPLLHVDAGDFAQLRPVPKGSPSLMEAFLMSAKNMRMKALLRSALRHVNMTDTGKLAGLCPLYLGMPVKVTHKLCPPEVVQEATGEILQIGFHEEERYGLPRQLHRPGGMPHKGHPCWSRGWVKLDMVPRWVEIRLHGCTADFTGTGRPGVYLVKPTNADWDLQYQATAIVNHPNEVPKRKKVPRIKVGLRSSQLPIAPAGVGTFNNMQGKTAKDEKSVPMGHTIDLKLLDGNDDKWLHYYMILGRATSLATTLLLNFPEDANGEPDWTIFENGPPEYLIHVFAELEKRYEKTQKLVTLRQADLKIFPSFACLPARHKGLGNEYVYNTAEWDAAVAQRSQKRKPDSSHRNLAERLERRAEEPPRRKRK</sequence>
<reference evidence="2" key="1">
    <citation type="submission" date="2022-10" db="EMBL/GenBank/DDBJ databases">
        <authorList>
            <person name="Chen Y."/>
            <person name="Dougan E. K."/>
            <person name="Chan C."/>
            <person name="Rhodes N."/>
            <person name="Thang M."/>
        </authorList>
    </citation>
    <scope>NUCLEOTIDE SEQUENCE</scope>
</reference>
<dbReference type="Gene3D" id="3.40.50.300">
    <property type="entry name" value="P-loop containing nucleotide triphosphate hydrolases"/>
    <property type="match status" value="1"/>
</dbReference>
<keyword evidence="4" id="KW-0067">ATP-binding</keyword>
<dbReference type="InterPro" id="IPR027417">
    <property type="entry name" value="P-loop_NTPase"/>
</dbReference>
<feature type="compositionally biased region" description="Basic and acidic residues" evidence="1">
    <location>
        <begin position="1684"/>
        <end position="1710"/>
    </location>
</feature>
<keyword evidence="4" id="KW-0347">Helicase</keyword>
<accession>A0A9P1CUX8</accession>
<dbReference type="EMBL" id="CAMXCT010002405">
    <property type="protein sequence ID" value="CAI3997963.1"/>
    <property type="molecule type" value="Genomic_DNA"/>
</dbReference>
<reference evidence="3" key="2">
    <citation type="submission" date="2024-04" db="EMBL/GenBank/DDBJ databases">
        <authorList>
            <person name="Chen Y."/>
            <person name="Shah S."/>
            <person name="Dougan E. K."/>
            <person name="Thang M."/>
            <person name="Chan C."/>
        </authorList>
    </citation>
    <scope>NUCLEOTIDE SEQUENCE [LARGE SCALE GENOMIC DNA]</scope>
</reference>
<feature type="region of interest" description="Disordered" evidence="1">
    <location>
        <begin position="1678"/>
        <end position="1710"/>
    </location>
</feature>
<evidence type="ECO:0000313" key="4">
    <source>
        <dbReference type="EMBL" id="CAL4785275.1"/>
    </source>
</evidence>
<evidence type="ECO:0000313" key="2">
    <source>
        <dbReference type="EMBL" id="CAI3997963.1"/>
    </source>
</evidence>
<name>A0A9P1CUX8_9DINO</name>